<proteinExistence type="predicted"/>
<feature type="compositionally biased region" description="Polar residues" evidence="1">
    <location>
        <begin position="61"/>
        <end position="87"/>
    </location>
</feature>
<evidence type="ECO:0000256" key="1">
    <source>
        <dbReference type="SAM" id="MobiDB-lite"/>
    </source>
</evidence>
<dbReference type="EMBL" id="HACG01018995">
    <property type="protein sequence ID" value="CEK65860.1"/>
    <property type="molecule type" value="Transcribed_RNA"/>
</dbReference>
<feature type="non-terminal residue" evidence="2">
    <location>
        <position position="1"/>
    </location>
</feature>
<evidence type="ECO:0000313" key="2">
    <source>
        <dbReference type="EMBL" id="CEK65860.1"/>
    </source>
</evidence>
<accession>A0A0B6ZDR3</accession>
<reference evidence="2" key="1">
    <citation type="submission" date="2014-12" db="EMBL/GenBank/DDBJ databases">
        <title>Insight into the proteome of Arion vulgaris.</title>
        <authorList>
            <person name="Aradska J."/>
            <person name="Bulat T."/>
            <person name="Smidak R."/>
            <person name="Sarate P."/>
            <person name="Gangsoo J."/>
            <person name="Sialana F."/>
            <person name="Bilban M."/>
            <person name="Lubec G."/>
        </authorList>
    </citation>
    <scope>NUCLEOTIDE SEQUENCE</scope>
    <source>
        <tissue evidence="2">Skin</tissue>
    </source>
</reference>
<feature type="non-terminal residue" evidence="2">
    <location>
        <position position="145"/>
    </location>
</feature>
<gene>
    <name evidence="2" type="primary">ORF56529</name>
</gene>
<protein>
    <submittedName>
        <fullName evidence="2">Uncharacterized protein</fullName>
    </submittedName>
</protein>
<feature type="compositionally biased region" description="Low complexity" evidence="1">
    <location>
        <begin position="1"/>
        <end position="16"/>
    </location>
</feature>
<feature type="region of interest" description="Disordered" evidence="1">
    <location>
        <begin position="1"/>
        <end position="115"/>
    </location>
</feature>
<feature type="compositionally biased region" description="Polar residues" evidence="1">
    <location>
        <begin position="39"/>
        <end position="48"/>
    </location>
</feature>
<sequence>GIGSGLLSNLLPSSSSHQYLSPRVPPVSTYHHPHPYVNTHWTAGSNDTSSSSQSSYIGYHTTPSSLTYSQSSVNSMSGGGTVSSSNHDQSHSYPAFLPPPPQYPGGPKDTISGKSADIWTSRSYEAMDKVDVPGSHPDFRLYASS</sequence>
<name>A0A0B6ZDR3_9EUPU</name>
<dbReference type="AlphaFoldDB" id="A0A0B6ZDR3"/>
<organism evidence="2">
    <name type="scientific">Arion vulgaris</name>
    <dbReference type="NCBI Taxonomy" id="1028688"/>
    <lineage>
        <taxon>Eukaryota</taxon>
        <taxon>Metazoa</taxon>
        <taxon>Spiralia</taxon>
        <taxon>Lophotrochozoa</taxon>
        <taxon>Mollusca</taxon>
        <taxon>Gastropoda</taxon>
        <taxon>Heterobranchia</taxon>
        <taxon>Euthyneura</taxon>
        <taxon>Panpulmonata</taxon>
        <taxon>Eupulmonata</taxon>
        <taxon>Stylommatophora</taxon>
        <taxon>Helicina</taxon>
        <taxon>Arionoidea</taxon>
        <taxon>Arionidae</taxon>
        <taxon>Arion</taxon>
    </lineage>
</organism>